<comment type="subcellular location">
    <subcellularLocation>
        <location evidence="2">Cytoplasm</location>
    </subcellularLocation>
    <subcellularLocation>
        <location evidence="1">Nucleus</location>
    </subcellularLocation>
</comment>
<reference evidence="12 13" key="1">
    <citation type="journal article" date="2018" name="PLoS Genet.">
        <title>Population sequencing reveals clonal diversity and ancestral inbreeding in the grapevine cultivar Chardonnay.</title>
        <authorList>
            <person name="Roach M.J."/>
            <person name="Johnson D.L."/>
            <person name="Bohlmann J."/>
            <person name="van Vuuren H.J."/>
            <person name="Jones S.J."/>
            <person name="Pretorius I.S."/>
            <person name="Schmidt S.A."/>
            <person name="Borneman A.R."/>
        </authorList>
    </citation>
    <scope>NUCLEOTIDE SEQUENCE [LARGE SCALE GENOMIC DNA]</scope>
    <source>
        <strain evidence="13">cv. Chardonnay</strain>
        <tissue evidence="12">Leaf</tissue>
    </source>
</reference>
<dbReference type="PANTHER" id="PTHR13445:SF3">
    <property type="entry name" value="U5 SMALL NUCLEAR RIBONUCLEOPROTEIN TSSC4"/>
    <property type="match status" value="1"/>
</dbReference>
<evidence type="ECO:0000256" key="4">
    <source>
        <dbReference type="ARBA" id="ARBA00022490"/>
    </source>
</evidence>
<gene>
    <name evidence="12" type="ORF">CK203_015030</name>
</gene>
<evidence type="ECO:0000256" key="5">
    <source>
        <dbReference type="ARBA" id="ARBA00022664"/>
    </source>
</evidence>
<dbReference type="GO" id="GO:0008380">
    <property type="term" value="P:RNA splicing"/>
    <property type="evidence" value="ECO:0007669"/>
    <property type="project" value="UniProtKB-KW"/>
</dbReference>
<evidence type="ECO:0000256" key="9">
    <source>
        <dbReference type="ARBA" id="ARBA00035304"/>
    </source>
</evidence>
<evidence type="ECO:0000256" key="1">
    <source>
        <dbReference type="ARBA" id="ARBA00004123"/>
    </source>
</evidence>
<dbReference type="Proteomes" id="UP000288805">
    <property type="component" value="Unassembled WGS sequence"/>
</dbReference>
<keyword evidence="8" id="KW-0539">Nucleus</keyword>
<dbReference type="EMBL" id="QGNW01000049">
    <property type="protein sequence ID" value="RVX06839.1"/>
    <property type="molecule type" value="Genomic_DNA"/>
</dbReference>
<keyword evidence="6" id="KW-0747">Spliceosome</keyword>
<dbReference type="GO" id="GO:0005737">
    <property type="term" value="C:cytoplasm"/>
    <property type="evidence" value="ECO:0007669"/>
    <property type="project" value="UniProtKB-SubCell"/>
</dbReference>
<keyword evidence="5" id="KW-0507">mRNA processing</keyword>
<evidence type="ECO:0000256" key="11">
    <source>
        <dbReference type="SAM" id="MobiDB-lite"/>
    </source>
</evidence>
<evidence type="ECO:0000256" key="8">
    <source>
        <dbReference type="ARBA" id="ARBA00023242"/>
    </source>
</evidence>
<evidence type="ECO:0000313" key="12">
    <source>
        <dbReference type="EMBL" id="RVX06839.1"/>
    </source>
</evidence>
<feature type="region of interest" description="Disordered" evidence="11">
    <location>
        <begin position="86"/>
        <end position="113"/>
    </location>
</feature>
<accession>A0A438JD06</accession>
<comment type="function">
    <text evidence="10">Protein associated with the U5 snRNP, during its maturation and its post-splicing recycling and which is required for spliceosomal tri-snRNP complex assembly in the nucleus. Has a molecular sequestering activity and transiently hinders SNRNP200 binding sites for constitutive splicing factors that intervene later during the assembly of the spliceosome and splicing. Together with its molecular sequestering activity, may also function as a molecular adapter and placeholder, coordinating the assembly of the U5 snRNP and its association with the U4/U6 di-snRNP.</text>
</comment>
<evidence type="ECO:0000313" key="13">
    <source>
        <dbReference type="Proteomes" id="UP000288805"/>
    </source>
</evidence>
<keyword evidence="4" id="KW-0963">Cytoplasm</keyword>
<evidence type="ECO:0000256" key="3">
    <source>
        <dbReference type="ARBA" id="ARBA00010362"/>
    </source>
</evidence>
<name>A0A438JD06_VITVI</name>
<dbReference type="PANTHER" id="PTHR13445">
    <property type="entry name" value="TUMOR SUPPRESSING SUBTRANSFERABLE CANDIDATE 4 TSSC4"/>
    <property type="match status" value="1"/>
</dbReference>
<proteinExistence type="inferred from homology"/>
<protein>
    <recommendedName>
        <fullName evidence="9">U5 small nuclear ribonucleoprotein TSSC4</fullName>
    </recommendedName>
</protein>
<dbReference type="GO" id="GO:0005681">
    <property type="term" value="C:spliceosomal complex"/>
    <property type="evidence" value="ECO:0007669"/>
    <property type="project" value="UniProtKB-KW"/>
</dbReference>
<dbReference type="AlphaFoldDB" id="A0A438JD06"/>
<evidence type="ECO:0000256" key="6">
    <source>
        <dbReference type="ARBA" id="ARBA00022728"/>
    </source>
</evidence>
<comment type="caution">
    <text evidence="12">The sequence shown here is derived from an EMBL/GenBank/DDBJ whole genome shotgun (WGS) entry which is preliminary data.</text>
</comment>
<evidence type="ECO:0000256" key="2">
    <source>
        <dbReference type="ARBA" id="ARBA00004496"/>
    </source>
</evidence>
<evidence type="ECO:0000256" key="10">
    <source>
        <dbReference type="ARBA" id="ARBA00045970"/>
    </source>
</evidence>
<dbReference type="Pfam" id="PF15264">
    <property type="entry name" value="TSSC4"/>
    <property type="match status" value="1"/>
</dbReference>
<sequence length="560" mass="63217">MEDSFRVRVDRIFGSLASSSSSSLSPCANLSSLWSLTDDEVEKREWNREKDIPETEVTSYSSNLDGLFAKKRSSVGFGKQLEQDLEDLDDDDLEGETRVRGSSSRPVKPDDYNHEEWEIRSSIGLDCALDNEEEEDEYDKVAVGREKAGERLYMTDFNDYAIELDSCNVIPESFKDVARDPRANHMAAKIRLQEDAEAAGSFDSLRVSDKTLPAAAATQINTSEDGANLKSILKRKENQLDSKLHKRVRFDPGCKTDSKEEESERTKNLTMETCSMEEATVSEKVSFTPQDPSGVPDYIRNPTKYTHYTFDSSSDIDEESNRCAYMDFLNMLKKPDALESQADKAFDLPKAVTFTPRKKSADTYMMKHSSEFPQKQEDVGKEFMHRKGLPLALLLRTVKKLKFVQWTKMSQSRLLVKLVLACRNQVASIGQRPVQNLRSPVLDYLIGLEIFYLSIGKWAIIFRVMARSCTAGTKQQFCRFMSELIKMARTISVQVQLNILKRMVIGSIGFFGSGNSFLPATANAGESLCKDASAACFLLQLRLQAKQGKFTCLEEDTTEY</sequence>
<keyword evidence="7" id="KW-0508">mRNA splicing</keyword>
<evidence type="ECO:0000256" key="7">
    <source>
        <dbReference type="ARBA" id="ARBA00023187"/>
    </source>
</evidence>
<dbReference type="GO" id="GO:0006397">
    <property type="term" value="P:mRNA processing"/>
    <property type="evidence" value="ECO:0007669"/>
    <property type="project" value="UniProtKB-KW"/>
</dbReference>
<comment type="similarity">
    <text evidence="3">Belongs to the TSSC4 family.</text>
</comment>
<dbReference type="InterPro" id="IPR029338">
    <property type="entry name" value="TSSC4"/>
</dbReference>
<organism evidence="12 13">
    <name type="scientific">Vitis vinifera</name>
    <name type="common">Grape</name>
    <dbReference type="NCBI Taxonomy" id="29760"/>
    <lineage>
        <taxon>Eukaryota</taxon>
        <taxon>Viridiplantae</taxon>
        <taxon>Streptophyta</taxon>
        <taxon>Embryophyta</taxon>
        <taxon>Tracheophyta</taxon>
        <taxon>Spermatophyta</taxon>
        <taxon>Magnoliopsida</taxon>
        <taxon>eudicotyledons</taxon>
        <taxon>Gunneridae</taxon>
        <taxon>Pentapetalae</taxon>
        <taxon>rosids</taxon>
        <taxon>Vitales</taxon>
        <taxon>Vitaceae</taxon>
        <taxon>Viteae</taxon>
        <taxon>Vitis</taxon>
    </lineage>
</organism>